<dbReference type="EMBL" id="JAAAUY010001903">
    <property type="protein sequence ID" value="KAF9317611.1"/>
    <property type="molecule type" value="Genomic_DNA"/>
</dbReference>
<comment type="caution">
    <text evidence="1">The sequence shown here is derived from an EMBL/GenBank/DDBJ whole genome shotgun (WGS) entry which is preliminary data.</text>
</comment>
<evidence type="ECO:0000313" key="2">
    <source>
        <dbReference type="Proteomes" id="UP000696485"/>
    </source>
</evidence>
<evidence type="ECO:0000313" key="1">
    <source>
        <dbReference type="EMBL" id="KAF9317611.1"/>
    </source>
</evidence>
<name>A0A9P5S974_9FUNG</name>
<sequence>MAQDMQEQDFTDQSMCPVVDLVVSVLQPYSLGSEGTSDMVLPVLRDNELGLLQFDIIIPFSPTMTEHPVFAVMDAVSRNIIPINSRFKVNGVAVFTADMLDGEPGIVSRLEVDSMERVLEHVNGGELNGTEALASD</sequence>
<accession>A0A9P5S974</accession>
<dbReference type="AlphaFoldDB" id="A0A9P5S974"/>
<dbReference type="Proteomes" id="UP000696485">
    <property type="component" value="Unassembled WGS sequence"/>
</dbReference>
<gene>
    <name evidence="1" type="ORF">BG006_003355</name>
</gene>
<organism evidence="1 2">
    <name type="scientific">Podila minutissima</name>
    <dbReference type="NCBI Taxonomy" id="64525"/>
    <lineage>
        <taxon>Eukaryota</taxon>
        <taxon>Fungi</taxon>
        <taxon>Fungi incertae sedis</taxon>
        <taxon>Mucoromycota</taxon>
        <taxon>Mortierellomycotina</taxon>
        <taxon>Mortierellomycetes</taxon>
        <taxon>Mortierellales</taxon>
        <taxon>Mortierellaceae</taxon>
        <taxon>Podila</taxon>
    </lineage>
</organism>
<reference evidence="1" key="1">
    <citation type="journal article" date="2020" name="Fungal Divers.">
        <title>Resolving the Mortierellaceae phylogeny through synthesis of multi-gene phylogenetics and phylogenomics.</title>
        <authorList>
            <person name="Vandepol N."/>
            <person name="Liber J."/>
            <person name="Desiro A."/>
            <person name="Na H."/>
            <person name="Kennedy M."/>
            <person name="Barry K."/>
            <person name="Grigoriev I.V."/>
            <person name="Miller A.N."/>
            <person name="O'Donnell K."/>
            <person name="Stajich J.E."/>
            <person name="Bonito G."/>
        </authorList>
    </citation>
    <scope>NUCLEOTIDE SEQUENCE</scope>
    <source>
        <strain evidence="1">NVP1</strain>
    </source>
</reference>
<proteinExistence type="predicted"/>
<protein>
    <submittedName>
        <fullName evidence="1">Uncharacterized protein</fullName>
    </submittedName>
</protein>
<keyword evidence="2" id="KW-1185">Reference proteome</keyword>